<keyword evidence="2" id="KW-1185">Reference proteome</keyword>
<proteinExistence type="predicted"/>
<evidence type="ECO:0000313" key="2">
    <source>
        <dbReference type="Proteomes" id="UP001301388"/>
    </source>
</evidence>
<evidence type="ECO:0000313" key="1">
    <source>
        <dbReference type="EMBL" id="MEA5478268.1"/>
    </source>
</evidence>
<sequence>MSCKIRQFFSWLLLIGAIAIFTLIGFGVLDTPSASAAIRQLEEAPNQMVYQSRQSLKDQHGNTWQTIAFKRSRPDGNSSFELRLVGFPNLVAIDHAQPLTLTNSLGKTLTAIDTSSNIFKEGAQGNVGQYDLQPLLAELQAEIPLKISLPTLKGEAISLSVPPALVAEWQTVANY</sequence>
<organism evidence="1 2">
    <name type="scientific">Pseudanabaena galeata UHCC 0370</name>
    <dbReference type="NCBI Taxonomy" id="3110310"/>
    <lineage>
        <taxon>Bacteria</taxon>
        <taxon>Bacillati</taxon>
        <taxon>Cyanobacteriota</taxon>
        <taxon>Cyanophyceae</taxon>
        <taxon>Pseudanabaenales</taxon>
        <taxon>Pseudanabaenaceae</taxon>
        <taxon>Pseudanabaena</taxon>
    </lineage>
</organism>
<dbReference type="Proteomes" id="UP001301388">
    <property type="component" value="Unassembled WGS sequence"/>
</dbReference>
<reference evidence="1 2" key="1">
    <citation type="submission" date="2023-12" db="EMBL/GenBank/DDBJ databases">
        <title>Baltic Sea Cyanobacteria.</title>
        <authorList>
            <person name="Delbaje E."/>
            <person name="Fewer D.P."/>
            <person name="Shishido T.K."/>
        </authorList>
    </citation>
    <scope>NUCLEOTIDE SEQUENCE [LARGE SCALE GENOMIC DNA]</scope>
    <source>
        <strain evidence="1 2">UHCC 0370</strain>
    </source>
</reference>
<dbReference type="InterPro" id="IPR021469">
    <property type="entry name" value="DUF3122"/>
</dbReference>
<dbReference type="RefSeq" id="WP_323261791.1">
    <property type="nucleotide sequence ID" value="NZ_JAYGIE010000072.1"/>
</dbReference>
<dbReference type="EMBL" id="JAYGIE010000072">
    <property type="protein sequence ID" value="MEA5478268.1"/>
    <property type="molecule type" value="Genomic_DNA"/>
</dbReference>
<name>A0ABU5TIZ0_9CYAN</name>
<protein>
    <submittedName>
        <fullName evidence="1">DUF3122 domain-containing protein</fullName>
    </submittedName>
</protein>
<gene>
    <name evidence="1" type="ORF">VB774_11635</name>
</gene>
<comment type="caution">
    <text evidence="1">The sequence shown here is derived from an EMBL/GenBank/DDBJ whole genome shotgun (WGS) entry which is preliminary data.</text>
</comment>
<accession>A0ABU5TIZ0</accession>
<dbReference type="Pfam" id="PF11320">
    <property type="entry name" value="DUF3122"/>
    <property type="match status" value="1"/>
</dbReference>